<dbReference type="EMBL" id="UOEW01000302">
    <property type="protein sequence ID" value="VAW41366.1"/>
    <property type="molecule type" value="Genomic_DNA"/>
</dbReference>
<name>A0A3B0W9W4_9ZZZZ</name>
<gene>
    <name evidence="2" type="ORF">MNBD_GAMMA01-1527</name>
</gene>
<dbReference type="InterPro" id="IPR047650">
    <property type="entry name" value="Transpos_IS110"/>
</dbReference>
<feature type="domain" description="Transposase IS116/IS110/IS902 C-terminal" evidence="1">
    <location>
        <begin position="5"/>
        <end position="90"/>
    </location>
</feature>
<sequence>KKQVNLLITIDGIAEITAWSILAYLGDISLFMTSGQVTSFVGLNPCVETSGTSIDKTSLSKSGNKRLRKALYMPAIVAKKHNPILAEFYERLIKKGKPKKVALCAVMRKLLVLSFGVLKSGTAFDPNYRKEKAS</sequence>
<accession>A0A3B0W9W4</accession>
<dbReference type="GO" id="GO:0003677">
    <property type="term" value="F:DNA binding"/>
    <property type="evidence" value="ECO:0007669"/>
    <property type="project" value="InterPro"/>
</dbReference>
<dbReference type="PANTHER" id="PTHR33055:SF3">
    <property type="entry name" value="PUTATIVE TRANSPOSASE FOR IS117-RELATED"/>
    <property type="match status" value="1"/>
</dbReference>
<dbReference type="PANTHER" id="PTHR33055">
    <property type="entry name" value="TRANSPOSASE FOR INSERTION SEQUENCE ELEMENT IS1111A"/>
    <property type="match status" value="1"/>
</dbReference>
<proteinExistence type="predicted"/>
<evidence type="ECO:0000259" key="1">
    <source>
        <dbReference type="Pfam" id="PF02371"/>
    </source>
</evidence>
<organism evidence="2">
    <name type="scientific">hydrothermal vent metagenome</name>
    <dbReference type="NCBI Taxonomy" id="652676"/>
    <lineage>
        <taxon>unclassified sequences</taxon>
        <taxon>metagenomes</taxon>
        <taxon>ecological metagenomes</taxon>
    </lineage>
</organism>
<evidence type="ECO:0000313" key="2">
    <source>
        <dbReference type="EMBL" id="VAW41366.1"/>
    </source>
</evidence>
<dbReference type="GO" id="GO:0006313">
    <property type="term" value="P:DNA transposition"/>
    <property type="evidence" value="ECO:0007669"/>
    <property type="project" value="InterPro"/>
</dbReference>
<dbReference type="InterPro" id="IPR003346">
    <property type="entry name" value="Transposase_20"/>
</dbReference>
<feature type="non-terminal residue" evidence="2">
    <location>
        <position position="1"/>
    </location>
</feature>
<dbReference type="AlphaFoldDB" id="A0A3B0W9W4"/>
<dbReference type="Pfam" id="PF02371">
    <property type="entry name" value="Transposase_20"/>
    <property type="match status" value="1"/>
</dbReference>
<protein>
    <submittedName>
        <fullName evidence="2">Mobile element protein</fullName>
    </submittedName>
</protein>
<dbReference type="GO" id="GO:0004803">
    <property type="term" value="F:transposase activity"/>
    <property type="evidence" value="ECO:0007669"/>
    <property type="project" value="InterPro"/>
</dbReference>
<reference evidence="2" key="1">
    <citation type="submission" date="2018-06" db="EMBL/GenBank/DDBJ databases">
        <authorList>
            <person name="Zhirakovskaya E."/>
        </authorList>
    </citation>
    <scope>NUCLEOTIDE SEQUENCE</scope>
</reference>